<dbReference type="Proteomes" id="UP000193224">
    <property type="component" value="Unassembled WGS sequence"/>
</dbReference>
<dbReference type="Pfam" id="PF00903">
    <property type="entry name" value="Glyoxalase"/>
    <property type="match status" value="1"/>
</dbReference>
<dbReference type="GO" id="GO:0046677">
    <property type="term" value="P:response to antibiotic"/>
    <property type="evidence" value="ECO:0007669"/>
    <property type="project" value="UniProtKB-KW"/>
</dbReference>
<dbReference type="CDD" id="cd08349">
    <property type="entry name" value="BLMA_like"/>
    <property type="match status" value="1"/>
</dbReference>
<dbReference type="InterPro" id="IPR000335">
    <property type="entry name" value="Bleomycin-R"/>
</dbReference>
<dbReference type="EMBL" id="FWXB01000001">
    <property type="protein sequence ID" value="SMC10303.1"/>
    <property type="molecule type" value="Genomic_DNA"/>
</dbReference>
<dbReference type="RefSeq" id="WP_139836248.1">
    <property type="nucleotide sequence ID" value="NZ_FWXB01000001.1"/>
</dbReference>
<dbReference type="SUPFAM" id="SSF54593">
    <property type="entry name" value="Glyoxalase/Bleomycin resistance protein/Dihydroxybiphenyl dioxygenase"/>
    <property type="match status" value="1"/>
</dbReference>
<reference evidence="3 4" key="1">
    <citation type="submission" date="2017-03" db="EMBL/GenBank/DDBJ databases">
        <authorList>
            <person name="Afonso C.L."/>
            <person name="Miller P.J."/>
            <person name="Scott M.A."/>
            <person name="Spackman E."/>
            <person name="Goraichik I."/>
            <person name="Dimitrov K.M."/>
            <person name="Suarez D.L."/>
            <person name="Swayne D.E."/>
        </authorList>
    </citation>
    <scope>NUCLEOTIDE SEQUENCE [LARGE SCALE GENOMIC DNA]</scope>
    <source>
        <strain evidence="3 4">CECT 7745</strain>
    </source>
</reference>
<gene>
    <name evidence="3" type="primary">ble_1</name>
    <name evidence="3" type="ORF">ROA7745_00108</name>
</gene>
<evidence type="ECO:0000313" key="4">
    <source>
        <dbReference type="Proteomes" id="UP000193224"/>
    </source>
</evidence>
<evidence type="ECO:0000256" key="1">
    <source>
        <dbReference type="ARBA" id="ARBA00023251"/>
    </source>
</evidence>
<organism evidence="3 4">
    <name type="scientific">Roseovarius aestuarii</name>
    <dbReference type="NCBI Taxonomy" id="475083"/>
    <lineage>
        <taxon>Bacteria</taxon>
        <taxon>Pseudomonadati</taxon>
        <taxon>Pseudomonadota</taxon>
        <taxon>Alphaproteobacteria</taxon>
        <taxon>Rhodobacterales</taxon>
        <taxon>Roseobacteraceae</taxon>
        <taxon>Roseovarius</taxon>
    </lineage>
</organism>
<dbReference type="InterPro" id="IPR004360">
    <property type="entry name" value="Glyas_Fos-R_dOase_dom"/>
</dbReference>
<proteinExistence type="predicted"/>
<dbReference type="Gene3D" id="3.10.180.10">
    <property type="entry name" value="2,3-Dihydroxybiphenyl 1,2-Dioxygenase, domain 1"/>
    <property type="match status" value="1"/>
</dbReference>
<name>A0A1X7BKX9_9RHOB</name>
<dbReference type="AlphaFoldDB" id="A0A1X7BKX9"/>
<dbReference type="OrthoDB" id="6624781at2"/>
<evidence type="ECO:0000259" key="2">
    <source>
        <dbReference type="Pfam" id="PF00903"/>
    </source>
</evidence>
<evidence type="ECO:0000313" key="3">
    <source>
        <dbReference type="EMBL" id="SMC10303.1"/>
    </source>
</evidence>
<accession>A0A1X7BKX9</accession>
<feature type="domain" description="Glyoxalase/fosfomycin resistance/dioxygenase" evidence="2">
    <location>
        <begin position="9"/>
        <end position="115"/>
    </location>
</feature>
<dbReference type="InterPro" id="IPR029068">
    <property type="entry name" value="Glyas_Bleomycin-R_OHBP_Dase"/>
</dbReference>
<sequence>MLNRACPILPSSDFEETKRFYNLLGFRAASEYPEHGYLILDRDDVQLHFFSAPQHVAETSDHGVFVRVDNANVVSTEFLALNLPDEGIPRVGKAEIKPWGICELAVIDPDGNLLRIGHILER</sequence>
<keyword evidence="4" id="KW-1185">Reference proteome</keyword>
<protein>
    <submittedName>
        <fullName evidence="3">Bleomycin resistance protein</fullName>
    </submittedName>
</protein>
<keyword evidence="1" id="KW-0046">Antibiotic resistance</keyword>